<dbReference type="PROSITE" id="PS51257">
    <property type="entry name" value="PROKAR_LIPOPROTEIN"/>
    <property type="match status" value="1"/>
</dbReference>
<dbReference type="EMBL" id="FXAM01000001">
    <property type="protein sequence ID" value="SMF95155.1"/>
    <property type="molecule type" value="Genomic_DNA"/>
</dbReference>
<dbReference type="AlphaFoldDB" id="A0A1Y6D5C2"/>
<organism evidence="1 2">
    <name type="scientific">Methylomagnum ishizawai</name>
    <dbReference type="NCBI Taxonomy" id="1760988"/>
    <lineage>
        <taxon>Bacteria</taxon>
        <taxon>Pseudomonadati</taxon>
        <taxon>Pseudomonadota</taxon>
        <taxon>Gammaproteobacteria</taxon>
        <taxon>Methylococcales</taxon>
        <taxon>Methylococcaceae</taxon>
        <taxon>Methylomagnum</taxon>
    </lineage>
</organism>
<sequence length="126" mass="13084">MRTIIMTAWLAAALYGGGVWAYGGGGGGGAACAEPSFQEAKPEGPVAALSEFGFIASDNTDIDSLGIEIGTGKITPTITQRRNGDYEVKASLPQPIAQPGKVRVAVEAKSKEGCWGSLIRFVEVKP</sequence>
<dbReference type="Proteomes" id="UP000192923">
    <property type="component" value="Unassembled WGS sequence"/>
</dbReference>
<dbReference type="OrthoDB" id="324294at2"/>
<dbReference type="RefSeq" id="WP_085213140.1">
    <property type="nucleotide sequence ID" value="NZ_FXAM01000001.1"/>
</dbReference>
<dbReference type="STRING" id="1760988.SAMN02949497_2501"/>
<protein>
    <submittedName>
        <fullName evidence="1">Uncharacterized protein</fullName>
    </submittedName>
</protein>
<proteinExistence type="predicted"/>
<reference evidence="1 2" key="1">
    <citation type="submission" date="2016-12" db="EMBL/GenBank/DDBJ databases">
        <authorList>
            <person name="Song W.-J."/>
            <person name="Kurnit D.M."/>
        </authorList>
    </citation>
    <scope>NUCLEOTIDE SEQUENCE [LARGE SCALE GENOMIC DNA]</scope>
    <source>
        <strain evidence="1 2">175</strain>
    </source>
</reference>
<accession>A0A1Y6D5C2</accession>
<keyword evidence="2" id="KW-1185">Reference proteome</keyword>
<gene>
    <name evidence="1" type="ORF">SAMN02949497_2501</name>
</gene>
<evidence type="ECO:0000313" key="2">
    <source>
        <dbReference type="Proteomes" id="UP000192923"/>
    </source>
</evidence>
<name>A0A1Y6D5C2_9GAMM</name>
<evidence type="ECO:0000313" key="1">
    <source>
        <dbReference type="EMBL" id="SMF95155.1"/>
    </source>
</evidence>